<name>A0A0S4KTZ9_9BACT</name>
<dbReference type="STRING" id="1715989.NITINOP_0919"/>
<organism evidence="1 2">
    <name type="scientific">Candidatus Nitrospira inopinata</name>
    <dbReference type="NCBI Taxonomy" id="1715989"/>
    <lineage>
        <taxon>Bacteria</taxon>
        <taxon>Pseudomonadati</taxon>
        <taxon>Nitrospirota</taxon>
        <taxon>Nitrospiria</taxon>
        <taxon>Nitrospirales</taxon>
        <taxon>Nitrospiraceae</taxon>
        <taxon>Nitrospira</taxon>
    </lineage>
</organism>
<protein>
    <submittedName>
        <fullName evidence="1">Uncharacterized protein</fullName>
    </submittedName>
</protein>
<sequence length="80" mass="8908">MLLPATEQSRGLTDFGATLERLPILSGGSSVAGYRRRKHWGTLRQDKRSTCSEKGQENMSDPFALTSRDLRGWTLGALNR</sequence>
<evidence type="ECO:0000313" key="1">
    <source>
        <dbReference type="EMBL" id="CUQ65894.1"/>
    </source>
</evidence>
<proteinExistence type="predicted"/>
<dbReference type="Proteomes" id="UP000066284">
    <property type="component" value="Chromosome 1"/>
</dbReference>
<gene>
    <name evidence="1" type="ORF">NITINOP_0919</name>
</gene>
<reference evidence="2" key="1">
    <citation type="submission" date="2015-09" db="EMBL/GenBank/DDBJ databases">
        <authorList>
            <person name="Daims H."/>
        </authorList>
    </citation>
    <scope>NUCLEOTIDE SEQUENCE [LARGE SCALE GENOMIC DNA]</scope>
</reference>
<accession>A0A0S4KTZ9</accession>
<dbReference type="KEGG" id="nio:NITINOP_0919"/>
<evidence type="ECO:0000313" key="2">
    <source>
        <dbReference type="Proteomes" id="UP000066284"/>
    </source>
</evidence>
<dbReference type="AlphaFoldDB" id="A0A0S4KTZ9"/>
<dbReference type="EMBL" id="LN885086">
    <property type="protein sequence ID" value="CUQ65894.1"/>
    <property type="molecule type" value="Genomic_DNA"/>
</dbReference>
<keyword evidence="2" id="KW-1185">Reference proteome</keyword>